<evidence type="ECO:0000256" key="1">
    <source>
        <dbReference type="ARBA" id="ARBA00004362"/>
    </source>
</evidence>
<dbReference type="SUPFAM" id="SSF51905">
    <property type="entry name" value="FAD/NAD(P)-binding domain"/>
    <property type="match status" value="1"/>
</dbReference>
<comment type="similarity">
    <text evidence="2">Belongs to the flavin monoamine oxidase family.</text>
</comment>
<protein>
    <recommendedName>
        <fullName evidence="3">monoamine oxidase</fullName>
        <ecNumber evidence="3">1.4.3.4</ecNumber>
    </recommendedName>
</protein>
<dbReference type="GO" id="GO:0097621">
    <property type="term" value="F:monoamine oxidase activity"/>
    <property type="evidence" value="ECO:0007669"/>
    <property type="project" value="UniProtKB-EC"/>
</dbReference>
<reference evidence="6" key="1">
    <citation type="journal article" date="2011" name="Genome Res.">
        <title>Deep small RNA sequencing from the nematode Ascaris reveals conservation, functional diversification, and novel developmental profiles.</title>
        <authorList>
            <person name="Wang J."/>
            <person name="Czech B."/>
            <person name="Crunk A."/>
            <person name="Wallace A."/>
            <person name="Mitreva M."/>
            <person name="Hannon G.J."/>
            <person name="Davis R.E."/>
        </authorList>
    </citation>
    <scope>NUCLEOTIDE SEQUENCE</scope>
</reference>
<comment type="subcellular location">
    <subcellularLocation>
        <location evidence="1">Mitochondrion outer membrane</location>
        <topology evidence="1">Single-pass type IV membrane protein</topology>
        <orientation evidence="1">Cytoplasmic side</orientation>
    </subcellularLocation>
</comment>
<proteinExistence type="evidence at transcript level"/>
<dbReference type="InterPro" id="IPR036188">
    <property type="entry name" value="FAD/NAD-bd_sf"/>
</dbReference>
<dbReference type="EC" id="1.4.3.4" evidence="3"/>
<sequence length="167" mass="18833">MESVSGTQPIRCDVVVIGAGISGLIAAREIRTKCPHLNVKIVEAKNRVGGRTLTTTLKAANGNDQWDLGGQWVGLTQTYIIELLKELAIETCQQYDDGTKFIQAGCLDIRPYSALYPSARDFKRYSIWEIIDFLLTYSKIERLIQQIDVSDPYSHPEAISWDRDNIR</sequence>
<evidence type="ECO:0000259" key="5">
    <source>
        <dbReference type="Pfam" id="PF01593"/>
    </source>
</evidence>
<dbReference type="PANTHER" id="PTHR43563:SF14">
    <property type="entry name" value="AMINE OXIDASE"/>
    <property type="match status" value="1"/>
</dbReference>
<feature type="domain" description="Amine oxidase" evidence="5">
    <location>
        <begin position="21"/>
        <end position="99"/>
    </location>
</feature>
<dbReference type="PANTHER" id="PTHR43563">
    <property type="entry name" value="AMINE OXIDASE"/>
    <property type="match status" value="1"/>
</dbReference>
<dbReference type="EMBL" id="JI217047">
    <property type="protein sequence ID" value="ADY49362.1"/>
    <property type="molecule type" value="mRNA"/>
</dbReference>
<evidence type="ECO:0000256" key="4">
    <source>
        <dbReference type="ARBA" id="ARBA00048448"/>
    </source>
</evidence>
<dbReference type="InterPro" id="IPR002937">
    <property type="entry name" value="Amino_oxidase"/>
</dbReference>
<dbReference type="Pfam" id="PF01593">
    <property type="entry name" value="Amino_oxidase"/>
    <property type="match status" value="1"/>
</dbReference>
<dbReference type="InterPro" id="IPR050703">
    <property type="entry name" value="Flavin_MAO"/>
</dbReference>
<comment type="catalytic activity">
    <reaction evidence="4">
        <text>a secondary aliphatic amine + O2 + H2O = a primary amine + an aldehyde + H2O2</text>
        <dbReference type="Rhea" id="RHEA:26414"/>
        <dbReference type="ChEBI" id="CHEBI:15377"/>
        <dbReference type="ChEBI" id="CHEBI:15379"/>
        <dbReference type="ChEBI" id="CHEBI:16240"/>
        <dbReference type="ChEBI" id="CHEBI:17478"/>
        <dbReference type="ChEBI" id="CHEBI:58855"/>
        <dbReference type="ChEBI" id="CHEBI:65296"/>
        <dbReference type="EC" id="1.4.3.4"/>
    </reaction>
</comment>
<accession>F1LGV8</accession>
<evidence type="ECO:0000256" key="3">
    <source>
        <dbReference type="ARBA" id="ARBA00012804"/>
    </source>
</evidence>
<organism evidence="6">
    <name type="scientific">Ascaris suum</name>
    <name type="common">Pig roundworm</name>
    <name type="synonym">Ascaris lumbricoides</name>
    <dbReference type="NCBI Taxonomy" id="6253"/>
    <lineage>
        <taxon>Eukaryota</taxon>
        <taxon>Metazoa</taxon>
        <taxon>Ecdysozoa</taxon>
        <taxon>Nematoda</taxon>
        <taxon>Chromadorea</taxon>
        <taxon>Rhabditida</taxon>
        <taxon>Spirurina</taxon>
        <taxon>Ascaridomorpha</taxon>
        <taxon>Ascaridoidea</taxon>
        <taxon>Ascarididae</taxon>
        <taxon>Ascaris</taxon>
    </lineage>
</organism>
<evidence type="ECO:0000256" key="2">
    <source>
        <dbReference type="ARBA" id="ARBA00005995"/>
    </source>
</evidence>
<evidence type="ECO:0000313" key="6">
    <source>
        <dbReference type="EMBL" id="ADY49362.1"/>
    </source>
</evidence>
<dbReference type="GO" id="GO:0005741">
    <property type="term" value="C:mitochondrial outer membrane"/>
    <property type="evidence" value="ECO:0007669"/>
    <property type="project" value="UniProtKB-SubCell"/>
</dbReference>
<name>F1LGV8_ASCSU</name>
<dbReference type="AlphaFoldDB" id="F1LGV8"/>
<dbReference type="Gene3D" id="3.50.50.60">
    <property type="entry name" value="FAD/NAD(P)-binding domain"/>
    <property type="match status" value="1"/>
</dbReference>